<proteinExistence type="predicted"/>
<protein>
    <submittedName>
        <fullName evidence="4">CHAT domain-containing protein</fullName>
    </submittedName>
</protein>
<sequence>MVGEEHPLTLATQLNLAITHINNRKISLALRELRKMDPRLQGFVGVQFDSTLSEKVRRQWSQSQSIGHVPICGIHSLALAEFVPEENKAEAVGLAADILLRWQRLAGEREALIAHLARVSEDPKIRELAESLAEARTAWSRLVNMPKPNPKAVAITRDKVEEMEVQLAGLSREFKEQQSNRTLEWRKVEAALPNGSVLLSLRALEPIDFKTGSPGERRWLALLIPAAARDETEIILKDLGPANTVAEQFKRFRDTDSSEDARELYTLLFGELGGELAKYNTLYLAPDGLLDLLPFAELLLPDFRYWIQHKRLHQIRAGRDLLRELATGEETATTFVAFGDQGNRIISH</sequence>
<name>A0A450Y2Z5_9GAMM</name>
<dbReference type="InterPro" id="IPR024983">
    <property type="entry name" value="CHAT_dom"/>
</dbReference>
<evidence type="ECO:0000256" key="1">
    <source>
        <dbReference type="SAM" id="Coils"/>
    </source>
</evidence>
<dbReference type="Pfam" id="PF12770">
    <property type="entry name" value="CHAT"/>
    <property type="match status" value="1"/>
</dbReference>
<reference evidence="4" key="1">
    <citation type="submission" date="2019-02" db="EMBL/GenBank/DDBJ databases">
        <authorList>
            <person name="Gruber-Vodicka R. H."/>
            <person name="Seah K. B. B."/>
        </authorList>
    </citation>
    <scope>NUCLEOTIDE SEQUENCE</scope>
    <source>
        <strain evidence="3">BECK_S312</strain>
        <strain evidence="4">BECK_S426</strain>
    </source>
</reference>
<organism evidence="4">
    <name type="scientific">Candidatus Kentrum sp. LPFa</name>
    <dbReference type="NCBI Taxonomy" id="2126335"/>
    <lineage>
        <taxon>Bacteria</taxon>
        <taxon>Pseudomonadati</taxon>
        <taxon>Pseudomonadota</taxon>
        <taxon>Gammaproteobacteria</taxon>
        <taxon>Candidatus Kentrum</taxon>
    </lineage>
</organism>
<accession>A0A450Y2Z5</accession>
<keyword evidence="1" id="KW-0175">Coiled coil</keyword>
<evidence type="ECO:0000259" key="2">
    <source>
        <dbReference type="Pfam" id="PF12770"/>
    </source>
</evidence>
<dbReference type="EMBL" id="CAADFP010000444">
    <property type="protein sequence ID" value="VFK35906.1"/>
    <property type="molecule type" value="Genomic_DNA"/>
</dbReference>
<gene>
    <name evidence="3" type="ORF">BECKLPF1236A_GA0070988_104812</name>
    <name evidence="4" type="ORF">BECKLPF1236C_GA0070990_104442</name>
</gene>
<evidence type="ECO:0000313" key="4">
    <source>
        <dbReference type="EMBL" id="VFK35906.1"/>
    </source>
</evidence>
<dbReference type="EMBL" id="CAADFM010000481">
    <property type="protein sequence ID" value="VFK25579.1"/>
    <property type="molecule type" value="Genomic_DNA"/>
</dbReference>
<evidence type="ECO:0000313" key="3">
    <source>
        <dbReference type="EMBL" id="VFK25579.1"/>
    </source>
</evidence>
<feature type="domain" description="CHAT" evidence="2">
    <location>
        <begin position="260"/>
        <end position="324"/>
    </location>
</feature>
<dbReference type="AlphaFoldDB" id="A0A450Y2Z5"/>
<feature type="coiled-coil region" evidence="1">
    <location>
        <begin position="153"/>
        <end position="180"/>
    </location>
</feature>